<dbReference type="PANTHER" id="PTHR22946:SF0">
    <property type="entry name" value="DIENELACTONE HYDROLASE DOMAIN-CONTAINING PROTEIN"/>
    <property type="match status" value="1"/>
</dbReference>
<dbReference type="GO" id="GO:0016787">
    <property type="term" value="F:hydrolase activity"/>
    <property type="evidence" value="ECO:0007669"/>
    <property type="project" value="UniProtKB-KW"/>
</dbReference>
<sequence length="264" mass="28585">MRSLALSLALVLCAATLAQAEVKTKVIQYEVGDKTFDGYLAYDDSIEGKRPGVLVFHEWWGLNDYAKKRTEMLAKLGYVAFAADMYGDGKSVDHPKDAGEMAGKVRANVDEWQKRATVALDILKKQPQCDADKLAAIGYCFGGSTALQLAYTGADLDAVATFHAALPTPSEEQAEAIQAKVLVCHGADDAFVPQTAIDAFQKKLKEADVDLTFVAFPDAVHSFTVKDSGKHGNPGMQYNKAADEKSWAMLLDLLKNNFGGGQQD</sequence>
<dbReference type="Proteomes" id="UP000237819">
    <property type="component" value="Unassembled WGS sequence"/>
</dbReference>
<dbReference type="InterPro" id="IPR002925">
    <property type="entry name" value="Dienelactn_hydro"/>
</dbReference>
<reference evidence="3 4" key="1">
    <citation type="submission" date="2018-02" db="EMBL/GenBank/DDBJ databases">
        <title>Comparative genomes isolates from brazilian mangrove.</title>
        <authorList>
            <person name="Araujo J.E."/>
            <person name="Taketani R.G."/>
            <person name="Silva M.C.P."/>
            <person name="Loureco M.V."/>
            <person name="Andreote F.D."/>
        </authorList>
    </citation>
    <scope>NUCLEOTIDE SEQUENCE [LARGE SCALE GENOMIC DNA]</scope>
    <source>
        <strain evidence="3 4">Nap-Phe MGV</strain>
    </source>
</reference>
<proteinExistence type="predicted"/>
<protein>
    <submittedName>
        <fullName evidence="3">Dienelactone hydrolase family protein</fullName>
    </submittedName>
</protein>
<keyword evidence="3" id="KW-0378">Hydrolase</keyword>
<dbReference type="PANTHER" id="PTHR22946">
    <property type="entry name" value="DIENELACTONE HYDROLASE DOMAIN-CONTAINING PROTEIN-RELATED"/>
    <property type="match status" value="1"/>
</dbReference>
<dbReference type="OrthoDB" id="9771666at2"/>
<dbReference type="Pfam" id="PF01738">
    <property type="entry name" value="DLH"/>
    <property type="match status" value="1"/>
</dbReference>
<feature type="chain" id="PRO_5015739497" evidence="1">
    <location>
        <begin position="21"/>
        <end position="264"/>
    </location>
</feature>
<evidence type="ECO:0000313" key="3">
    <source>
        <dbReference type="EMBL" id="PQO42125.1"/>
    </source>
</evidence>
<dbReference type="SUPFAM" id="SSF53474">
    <property type="entry name" value="alpha/beta-Hydrolases"/>
    <property type="match status" value="1"/>
</dbReference>
<evidence type="ECO:0000256" key="1">
    <source>
        <dbReference type="SAM" id="SignalP"/>
    </source>
</evidence>
<dbReference type="RefSeq" id="WP_105338707.1">
    <property type="nucleotide sequence ID" value="NZ_PUHZ01000025.1"/>
</dbReference>
<organism evidence="3 4">
    <name type="scientific">Blastopirellula marina</name>
    <dbReference type="NCBI Taxonomy" id="124"/>
    <lineage>
        <taxon>Bacteria</taxon>
        <taxon>Pseudomonadati</taxon>
        <taxon>Planctomycetota</taxon>
        <taxon>Planctomycetia</taxon>
        <taxon>Pirellulales</taxon>
        <taxon>Pirellulaceae</taxon>
        <taxon>Blastopirellula</taxon>
    </lineage>
</organism>
<dbReference type="InterPro" id="IPR050261">
    <property type="entry name" value="FrsA_esterase"/>
</dbReference>
<dbReference type="Gene3D" id="3.40.50.1820">
    <property type="entry name" value="alpha/beta hydrolase"/>
    <property type="match status" value="1"/>
</dbReference>
<accession>A0A2S8GCC9</accession>
<evidence type="ECO:0000259" key="2">
    <source>
        <dbReference type="Pfam" id="PF01738"/>
    </source>
</evidence>
<gene>
    <name evidence="3" type="ORF">C5Y93_27650</name>
</gene>
<evidence type="ECO:0000313" key="4">
    <source>
        <dbReference type="Proteomes" id="UP000237819"/>
    </source>
</evidence>
<feature type="domain" description="Dienelactone hydrolase" evidence="2">
    <location>
        <begin position="36"/>
        <end position="256"/>
    </location>
</feature>
<feature type="signal peptide" evidence="1">
    <location>
        <begin position="1"/>
        <end position="20"/>
    </location>
</feature>
<dbReference type="AlphaFoldDB" id="A0A2S8GCC9"/>
<name>A0A2S8GCC9_9BACT</name>
<comment type="caution">
    <text evidence="3">The sequence shown here is derived from an EMBL/GenBank/DDBJ whole genome shotgun (WGS) entry which is preliminary data.</text>
</comment>
<dbReference type="InterPro" id="IPR029058">
    <property type="entry name" value="AB_hydrolase_fold"/>
</dbReference>
<dbReference type="EMBL" id="PUHZ01000025">
    <property type="protein sequence ID" value="PQO42125.1"/>
    <property type="molecule type" value="Genomic_DNA"/>
</dbReference>
<keyword evidence="1" id="KW-0732">Signal</keyword>